<evidence type="ECO:0000313" key="2">
    <source>
        <dbReference type="Ensembl" id="ENSNMLP00000018180.1"/>
    </source>
</evidence>
<accession>A0A8C6T8T2</accession>
<evidence type="ECO:0000313" key="4">
    <source>
        <dbReference type="Proteomes" id="UP000694523"/>
    </source>
</evidence>
<proteinExistence type="predicted"/>
<evidence type="ECO:0000256" key="1">
    <source>
        <dbReference type="SAM" id="SignalP"/>
    </source>
</evidence>
<dbReference type="Ensembl" id="ENSNMLT00000020851.1">
    <property type="protein sequence ID" value="ENSNMLP00000018533.1"/>
    <property type="gene ID" value="ENSNMLG00000012201.1"/>
</dbReference>
<keyword evidence="1" id="KW-0732">Signal</keyword>
<dbReference type="InterPro" id="IPR018881">
    <property type="entry name" value="C2orf69_mit"/>
</dbReference>
<dbReference type="PANTHER" id="PTHR31296">
    <property type="entry name" value="UPF0565 PROTEIN C2ORF69"/>
    <property type="match status" value="1"/>
</dbReference>
<feature type="chain" id="PRO_5044681676" evidence="1">
    <location>
        <begin position="20"/>
        <end position="333"/>
    </location>
</feature>
<dbReference type="PANTHER" id="PTHR31296:SF1">
    <property type="entry name" value="MITOCHONDRIAL PROTEIN C2ORF69"/>
    <property type="match status" value="1"/>
</dbReference>
<name>A0A8C6T8T2_9GOBI</name>
<reference evidence="2" key="1">
    <citation type="submission" date="2025-05" db="UniProtKB">
        <authorList>
            <consortium name="Ensembl"/>
        </authorList>
    </citation>
    <scope>IDENTIFICATION</scope>
</reference>
<evidence type="ECO:0000313" key="3">
    <source>
        <dbReference type="Ensembl" id="ENSNMLP00000018533.1"/>
    </source>
</evidence>
<dbReference type="AlphaFoldDB" id="A0A8C6T8T2"/>
<dbReference type="Pfam" id="PF10561">
    <property type="entry name" value="C2orf69"/>
    <property type="match status" value="2"/>
</dbReference>
<protein>
    <submittedName>
        <fullName evidence="3">Chromosome 2 open reading frame 69</fullName>
    </submittedName>
</protein>
<organism evidence="2 4">
    <name type="scientific">Neogobius melanostomus</name>
    <name type="common">round goby</name>
    <dbReference type="NCBI Taxonomy" id="47308"/>
    <lineage>
        <taxon>Eukaryota</taxon>
        <taxon>Metazoa</taxon>
        <taxon>Chordata</taxon>
        <taxon>Craniata</taxon>
        <taxon>Vertebrata</taxon>
        <taxon>Euteleostomi</taxon>
        <taxon>Actinopterygii</taxon>
        <taxon>Neopterygii</taxon>
        <taxon>Teleostei</taxon>
        <taxon>Neoteleostei</taxon>
        <taxon>Acanthomorphata</taxon>
        <taxon>Gobiaria</taxon>
        <taxon>Gobiiformes</taxon>
        <taxon>Gobioidei</taxon>
        <taxon>Gobiidae</taxon>
        <taxon>Benthophilinae</taxon>
        <taxon>Neogobiini</taxon>
        <taxon>Neogobius</taxon>
    </lineage>
</organism>
<dbReference type="Proteomes" id="UP000694523">
    <property type="component" value="Unplaced"/>
</dbReference>
<dbReference type="GO" id="GO:0005739">
    <property type="term" value="C:mitochondrion"/>
    <property type="evidence" value="ECO:0007669"/>
    <property type="project" value="TreeGrafter"/>
</dbReference>
<dbReference type="Ensembl" id="ENSNMLT00000020427.1">
    <property type="protein sequence ID" value="ENSNMLP00000018180.1"/>
    <property type="gene ID" value="ENSNMLG00000011964.1"/>
</dbReference>
<keyword evidence="4" id="KW-1185">Reference proteome</keyword>
<sequence>MLSVRVVAWGVTLVSVTKAMSGLPGITCSGCRELGAPAAAGSRDAHSDSPPQELQRLAAVPGCDPGRTNDLLLLRPRTQDNSCTSSKHVLFFHGDIQNFQEEMLLHSDCVPWVRWSLEQVGGVLGRRFPDSHIWVVRASRMYLHKFSCYQHFVECNMFGAPEHSAYSPGQGAFCHLRSLLSNAMHCANLPHPLPPPEGPIPPGFSLTLVGFSKGCVVLNQLLYELPGAQADPRMSDFVQRISDMFWLDGGHPGGSETWVTNKEVLKELASSGISVHAHVTPYEVCDPMRAWVGREHGVFVKTLEEFGACPSKKLHFEDEPPSIENHFRVIKEF</sequence>
<feature type="signal peptide" evidence="1">
    <location>
        <begin position="1"/>
        <end position="19"/>
    </location>
</feature>